<organism evidence="1 2">
    <name type="scientific">Naganishia vaughanmartiniae</name>
    <dbReference type="NCBI Taxonomy" id="1424756"/>
    <lineage>
        <taxon>Eukaryota</taxon>
        <taxon>Fungi</taxon>
        <taxon>Dikarya</taxon>
        <taxon>Basidiomycota</taxon>
        <taxon>Agaricomycotina</taxon>
        <taxon>Tremellomycetes</taxon>
        <taxon>Filobasidiales</taxon>
        <taxon>Filobasidiaceae</taxon>
        <taxon>Naganishia</taxon>
    </lineage>
</organism>
<dbReference type="Proteomes" id="UP001243375">
    <property type="component" value="Unassembled WGS sequence"/>
</dbReference>
<comment type="caution">
    <text evidence="1">The sequence shown here is derived from an EMBL/GenBank/DDBJ whole genome shotgun (WGS) entry which is preliminary data.</text>
</comment>
<evidence type="ECO:0000313" key="1">
    <source>
        <dbReference type="EMBL" id="KAJ9118554.1"/>
    </source>
</evidence>
<proteinExistence type="predicted"/>
<keyword evidence="2" id="KW-1185">Reference proteome</keyword>
<dbReference type="EMBL" id="JASBWU010000010">
    <property type="protein sequence ID" value="KAJ9118554.1"/>
    <property type="molecule type" value="Genomic_DNA"/>
</dbReference>
<accession>A0ACC2X3D5</accession>
<name>A0ACC2X3D5_9TREE</name>
<reference evidence="1" key="1">
    <citation type="submission" date="2023-04" db="EMBL/GenBank/DDBJ databases">
        <title>Draft Genome sequencing of Naganishia species isolated from polar environments using Oxford Nanopore Technology.</title>
        <authorList>
            <person name="Leo P."/>
            <person name="Venkateswaran K."/>
        </authorList>
    </citation>
    <scope>NUCLEOTIDE SEQUENCE</scope>
    <source>
        <strain evidence="1">MNA-CCFEE 5425</strain>
    </source>
</reference>
<protein>
    <submittedName>
        <fullName evidence="1">Uncharacterized protein</fullName>
    </submittedName>
</protein>
<evidence type="ECO:0000313" key="2">
    <source>
        <dbReference type="Proteomes" id="UP001243375"/>
    </source>
</evidence>
<sequence length="727" mass="80177">MQSSPPADASAKRPDSTTPSQTNLWTQILTEASRADEKIPKRYLILCGEPHHGKKTLLNNMIGDSDSSLSAFPYPSTSAYQNAQASSSDKRFGKPLPKLTSSGANFLSRNHAAYTANGGSTMILSAIADGGMNLAGNRAQHNDRTDVGHSSRLQDTRNKSAAGMSRNGIRNTGESNQMQDGALPSEEPLRLDILEDPRLKPTEGLVVGYEWIDISEPGENDLVPPLSVFTAPSTDPLILNTLPQAIPEGVLPATGVMIVLDWSKPHTMLEELLKWLTWVEKWSSQSASKEDEIGGYERLKSIIQHYSEPVKLNGIGSGDNTNTEGSTVYNNLSNEVLLPLDEGVLVHNLYGVPIVIVLTRADQIDAVGDQLVSRGLVASKGYSGRQGAGEEDTEEYLESMSWDERVEWIMQTIRTVALRYGASVIHTTIAKPDTFKLLRSYALNLLYQTPPISSEFESPARMINTRLANKLAHRFPFKHTANPLDRDTLLIPVGWDTPEKIKILRESFNPRRIGALWDDEVERKTRPGRRLKAGEVMDEDEKSLLDLWKMVVPDAKRQQNDNKRKNLVVCETEQNFLSRQLEFLMRDPQRDPRKAFRQTLSNHQQSMSTPRPAAALRSVTINEDGTMPNKPIGIVGPVASGGLAMPSVERAFAHMENGNEDLTSDMDAKSEPRTPVPNLTKRSVSSTEPNSSPSSNELLNNFFQGLIAGRRTPGSTPAKTPDSNTKT</sequence>
<gene>
    <name evidence="1" type="ORF">QFC22_003774</name>
</gene>